<accession>G9XDL3</accession>
<accession>G9X0W4</accession>
<dbReference type="NCBIfam" id="TIGR00613">
    <property type="entry name" value="reco"/>
    <property type="match status" value="1"/>
</dbReference>
<reference evidence="10 11" key="2">
    <citation type="submission" date="2011-08" db="EMBL/GenBank/DDBJ databases">
        <title>The Genome Sequence of Eubacteriaceae bacterium CM5.</title>
        <authorList>
            <consortium name="The Broad Institute Genome Sequencing Platform"/>
            <person name="Earl A."/>
            <person name="Ward D."/>
            <person name="Feldgarden M."/>
            <person name="Gevers D."/>
            <person name="Sizova M."/>
            <person name="Hazen A."/>
            <person name="Epstein S."/>
            <person name="Young S.K."/>
            <person name="Zeng Q."/>
            <person name="Gargeya S."/>
            <person name="Fitzgerald M."/>
            <person name="Haas B."/>
            <person name="Abouelleil A."/>
            <person name="Alvarado L."/>
            <person name="Arachchi H.M."/>
            <person name="Berlin A."/>
            <person name="Brown A."/>
            <person name="Chapman S.B."/>
            <person name="Chen Z."/>
            <person name="Dunbar C."/>
            <person name="Freedman E."/>
            <person name="Gearin G."/>
            <person name="Gellesch M."/>
            <person name="Goldberg J."/>
            <person name="Griggs A."/>
            <person name="Gujja S."/>
            <person name="Heiman D."/>
            <person name="Howarth C."/>
            <person name="Larson L."/>
            <person name="Lui A."/>
            <person name="MacDonald P.J.P."/>
            <person name="Montmayeur A."/>
            <person name="Murphy C."/>
            <person name="Neiman D."/>
            <person name="Pearson M."/>
            <person name="Priest M."/>
            <person name="Roberts A."/>
            <person name="Saif S."/>
            <person name="Shea T."/>
            <person name="Shenoy N."/>
            <person name="Sisk P."/>
            <person name="Stolte C."/>
            <person name="Sykes S."/>
            <person name="Wortman J."/>
            <person name="Nusbaum C."/>
            <person name="Birren B."/>
        </authorList>
    </citation>
    <scope>NUCLEOTIDE SEQUENCE [LARGE SCALE GENOMIC DNA]</scope>
    <source>
        <strain evidence="10 11">CM5</strain>
    </source>
</reference>
<evidence type="ECO:0000313" key="12">
    <source>
        <dbReference type="Proteomes" id="UP000006437"/>
    </source>
</evidence>
<dbReference type="Proteomes" id="UP000006437">
    <property type="component" value="Unassembled WGS sequence"/>
</dbReference>
<dbReference type="InterPro" id="IPR022572">
    <property type="entry name" value="DNA_rep/recomb_RecO_N"/>
</dbReference>
<reference evidence="9 12" key="1">
    <citation type="submission" date="2011-08" db="EMBL/GenBank/DDBJ databases">
        <title>The Genome Sequence of Eubacteriaceae bacterium ACC19a.</title>
        <authorList>
            <consortium name="The Broad Institute Genome Sequencing Platform"/>
            <person name="Earl A."/>
            <person name="Ward D."/>
            <person name="Feldgarden M."/>
            <person name="Gevers D."/>
            <person name="Sizova M."/>
            <person name="Hazen A."/>
            <person name="Epstein S."/>
            <person name="Young S.K."/>
            <person name="Zeng Q."/>
            <person name="Gargeya S."/>
            <person name="Fitzgerald M."/>
            <person name="Haas B."/>
            <person name="Abouelleil A."/>
            <person name="Alvarado L."/>
            <person name="Arachchi H.M."/>
            <person name="Berlin A."/>
            <person name="Brown A."/>
            <person name="Chapman S.B."/>
            <person name="Chen Z."/>
            <person name="Dunbar C."/>
            <person name="Freedman E."/>
            <person name="Gearin G."/>
            <person name="Gellesch M."/>
            <person name="Goldberg J."/>
            <person name="Griggs A."/>
            <person name="Gujja S."/>
            <person name="Heiman D."/>
            <person name="Howarth C."/>
            <person name="Larson L."/>
            <person name="Lui A."/>
            <person name="MacDonald P.J.P."/>
            <person name="Montmayeur A."/>
            <person name="Murphy C."/>
            <person name="Neiman D."/>
            <person name="Pearson M."/>
            <person name="Priest M."/>
            <person name="Roberts A."/>
            <person name="Saif S."/>
            <person name="Shea T."/>
            <person name="Shenoy N."/>
            <person name="Sisk P."/>
            <person name="Stolte C."/>
            <person name="Sykes S."/>
            <person name="Wortman J."/>
            <person name="Nusbaum C."/>
            <person name="Birren B."/>
        </authorList>
    </citation>
    <scope>NUCLEOTIDE SEQUENCE [LARGE SCALE GENOMIC DNA]</scope>
    <source>
        <strain evidence="9 12">ACC19a</strain>
    </source>
</reference>
<evidence type="ECO:0000256" key="7">
    <source>
        <dbReference type="HAMAP-Rule" id="MF_00201"/>
    </source>
</evidence>
<dbReference type="GO" id="GO:0043590">
    <property type="term" value="C:bacterial nucleoid"/>
    <property type="evidence" value="ECO:0007669"/>
    <property type="project" value="TreeGrafter"/>
</dbReference>
<evidence type="ECO:0000259" key="8">
    <source>
        <dbReference type="Pfam" id="PF11967"/>
    </source>
</evidence>
<dbReference type="InterPro" id="IPR037278">
    <property type="entry name" value="ARFGAP/RecO"/>
</dbReference>
<gene>
    <name evidence="7" type="primary">recO</name>
    <name evidence="10" type="ORF">HMPREF9628_01886</name>
    <name evidence="9" type="ORF">HMPREF9629_02050</name>
</gene>
<evidence type="ECO:0000313" key="10">
    <source>
        <dbReference type="EMBL" id="EHL18943.1"/>
    </source>
</evidence>
<name>G9XDL3_9FIRM</name>
<evidence type="ECO:0000313" key="11">
    <source>
        <dbReference type="Proteomes" id="UP000003379"/>
    </source>
</evidence>
<dbReference type="SUPFAM" id="SSF57863">
    <property type="entry name" value="ArfGap/RecO-like zinc finger"/>
    <property type="match status" value="1"/>
</dbReference>
<organism evidence="10 11">
    <name type="scientific">Peptoanaerobacter stomatis</name>
    <dbReference type="NCBI Taxonomy" id="796937"/>
    <lineage>
        <taxon>Bacteria</taxon>
        <taxon>Bacillati</taxon>
        <taxon>Bacillota</taxon>
        <taxon>Clostridia</taxon>
        <taxon>Peptostreptococcales</taxon>
        <taxon>Filifactoraceae</taxon>
        <taxon>Peptoanaerobacter</taxon>
    </lineage>
</organism>
<dbReference type="Gene3D" id="6.20.220.20">
    <property type="entry name" value="Recombination protein O, zinc-binding domain"/>
    <property type="match status" value="1"/>
</dbReference>
<evidence type="ECO:0000256" key="5">
    <source>
        <dbReference type="ARBA" id="ARBA00023204"/>
    </source>
</evidence>
<dbReference type="PANTHER" id="PTHR33991">
    <property type="entry name" value="DNA REPAIR PROTEIN RECO"/>
    <property type="match status" value="1"/>
</dbReference>
<feature type="domain" description="DNA replication/recombination mediator RecO N-terminal" evidence="8">
    <location>
        <begin position="1"/>
        <end position="66"/>
    </location>
</feature>
<comment type="caution">
    <text evidence="10">The sequence shown here is derived from an EMBL/GenBank/DDBJ whole genome shotgun (WGS) entry which is preliminary data.</text>
</comment>
<evidence type="ECO:0000256" key="4">
    <source>
        <dbReference type="ARBA" id="ARBA00023172"/>
    </source>
</evidence>
<dbReference type="Gene3D" id="2.40.50.140">
    <property type="entry name" value="Nucleic acid-binding proteins"/>
    <property type="match status" value="1"/>
</dbReference>
<dbReference type="HAMAP" id="MF_00201">
    <property type="entry name" value="RecO"/>
    <property type="match status" value="1"/>
</dbReference>
<dbReference type="InterPro" id="IPR012340">
    <property type="entry name" value="NA-bd_OB-fold"/>
</dbReference>
<proteinExistence type="inferred from homology"/>
<dbReference type="Pfam" id="PF11967">
    <property type="entry name" value="RecO_N"/>
    <property type="match status" value="1"/>
</dbReference>
<dbReference type="GO" id="GO:0006302">
    <property type="term" value="P:double-strand break repair"/>
    <property type="evidence" value="ECO:0007669"/>
    <property type="project" value="TreeGrafter"/>
</dbReference>
<sequence length="258" mass="30309">MNVETEAVILKTQKYKEYDEIITVFTKKFGKVNMFARSSKRIKSPLLSGTQLFGYVDMEIDLRESGTKLFNSKIKKSYYKFSEDLSKYYFASYICELIEKTQQENQTDTRLFSMIIEVFEHIEKGKCNLKLLRLIFELQLLKSLGITPNLSNCNICNSTDTDILKYIDIYQGSIVCENCVKNNKLNVYRLDKNLIRFIKYVYNNDIDKSLNVKIADILLEQLDKFIQVYMCSHFGNLNINSYLIVKEEEKINDNIRKN</sequence>
<evidence type="ECO:0000256" key="6">
    <source>
        <dbReference type="ARBA" id="ARBA00033409"/>
    </source>
</evidence>
<evidence type="ECO:0000313" key="9">
    <source>
        <dbReference type="EMBL" id="EHL14938.1"/>
    </source>
</evidence>
<dbReference type="Proteomes" id="UP000003379">
    <property type="component" value="Unassembled WGS sequence"/>
</dbReference>
<dbReference type="Pfam" id="PF02565">
    <property type="entry name" value="RecO_C"/>
    <property type="match status" value="1"/>
</dbReference>
<dbReference type="InterPro" id="IPR003717">
    <property type="entry name" value="RecO"/>
</dbReference>
<dbReference type="RefSeq" id="WP_009526266.1">
    <property type="nucleotide sequence ID" value="NZ_JBQMYE010000123.1"/>
</dbReference>
<evidence type="ECO:0000256" key="2">
    <source>
        <dbReference type="ARBA" id="ARBA00021310"/>
    </source>
</evidence>
<comment type="function">
    <text evidence="7">Involved in DNA repair and RecF pathway recombination.</text>
</comment>
<dbReference type="PATRIC" id="fig|796937.3.peg.1258"/>
<evidence type="ECO:0000256" key="1">
    <source>
        <dbReference type="ARBA" id="ARBA00007452"/>
    </source>
</evidence>
<dbReference type="STRING" id="796937.HMPREF9630_00981"/>
<keyword evidence="4 7" id="KW-0233">DNA recombination</keyword>
<dbReference type="PANTHER" id="PTHR33991:SF1">
    <property type="entry name" value="DNA REPAIR PROTEIN RECO"/>
    <property type="match status" value="1"/>
</dbReference>
<dbReference type="AlphaFoldDB" id="G9XDL3"/>
<dbReference type="SUPFAM" id="SSF50249">
    <property type="entry name" value="Nucleic acid-binding proteins"/>
    <property type="match status" value="1"/>
</dbReference>
<dbReference type="GO" id="GO:0006310">
    <property type="term" value="P:DNA recombination"/>
    <property type="evidence" value="ECO:0007669"/>
    <property type="project" value="UniProtKB-UniRule"/>
</dbReference>
<dbReference type="EMBL" id="AFZE01000021">
    <property type="protein sequence ID" value="EHL14938.1"/>
    <property type="molecule type" value="Genomic_DNA"/>
</dbReference>
<dbReference type="Gene3D" id="1.20.1440.120">
    <property type="entry name" value="Recombination protein O, C-terminal domain"/>
    <property type="match status" value="1"/>
</dbReference>
<evidence type="ECO:0000256" key="3">
    <source>
        <dbReference type="ARBA" id="ARBA00022763"/>
    </source>
</evidence>
<dbReference type="EMBL" id="AFZG01000034">
    <property type="protein sequence ID" value="EHL18943.1"/>
    <property type="molecule type" value="Genomic_DNA"/>
</dbReference>
<dbReference type="HOGENOM" id="CLU_066632_3_2_9"/>
<keyword evidence="3 7" id="KW-0227">DNA damage</keyword>
<comment type="similarity">
    <text evidence="1 7">Belongs to the RecO family.</text>
</comment>
<keyword evidence="5 7" id="KW-0234">DNA repair</keyword>
<dbReference type="InterPro" id="IPR042242">
    <property type="entry name" value="RecO_C"/>
</dbReference>
<protein>
    <recommendedName>
        <fullName evidence="2 7">DNA repair protein RecO</fullName>
    </recommendedName>
    <alternativeName>
        <fullName evidence="6 7">Recombination protein O</fullName>
    </alternativeName>
</protein>